<sequence>MARRIDHAEAGLDTPAHAHLFGCPSMHLSTLEGAADTGEPGDHSPAETADARWPRRPEPWISPPSISGPLDDHGEIANAIWSRSESTVGADTKRSPRGRRGWKLCTRSSGTTAAPTPIPVAPYTVFLRHVQ</sequence>
<dbReference type="Proteomes" id="UP000240883">
    <property type="component" value="Unassembled WGS sequence"/>
</dbReference>
<dbReference type="EMBL" id="KZ678146">
    <property type="protein sequence ID" value="PSN60920.1"/>
    <property type="molecule type" value="Genomic_DNA"/>
</dbReference>
<feature type="region of interest" description="Disordered" evidence="1">
    <location>
        <begin position="30"/>
        <end position="118"/>
    </location>
</feature>
<name>A0A2T2N6B5_CORCC</name>
<proteinExistence type="predicted"/>
<evidence type="ECO:0000313" key="3">
    <source>
        <dbReference type="Proteomes" id="UP000240883"/>
    </source>
</evidence>
<reference evidence="2 3" key="1">
    <citation type="journal article" date="2018" name="Front. Microbiol.">
        <title>Genome-Wide Analysis of Corynespora cassiicola Leaf Fall Disease Putative Effectors.</title>
        <authorList>
            <person name="Lopez D."/>
            <person name="Ribeiro S."/>
            <person name="Label P."/>
            <person name="Fumanal B."/>
            <person name="Venisse J.S."/>
            <person name="Kohler A."/>
            <person name="de Oliveira R.R."/>
            <person name="Labutti K."/>
            <person name="Lipzen A."/>
            <person name="Lail K."/>
            <person name="Bauer D."/>
            <person name="Ohm R.A."/>
            <person name="Barry K.W."/>
            <person name="Spatafora J."/>
            <person name="Grigoriev I.V."/>
            <person name="Martin F.M."/>
            <person name="Pujade-Renaud V."/>
        </authorList>
    </citation>
    <scope>NUCLEOTIDE SEQUENCE [LARGE SCALE GENOMIC DNA]</scope>
    <source>
        <strain evidence="2 3">Philippines</strain>
    </source>
</reference>
<dbReference type="AlphaFoldDB" id="A0A2T2N6B5"/>
<gene>
    <name evidence="2" type="ORF">BS50DRAFT_639611</name>
</gene>
<organism evidence="2 3">
    <name type="scientific">Corynespora cassiicola Philippines</name>
    <dbReference type="NCBI Taxonomy" id="1448308"/>
    <lineage>
        <taxon>Eukaryota</taxon>
        <taxon>Fungi</taxon>
        <taxon>Dikarya</taxon>
        <taxon>Ascomycota</taxon>
        <taxon>Pezizomycotina</taxon>
        <taxon>Dothideomycetes</taxon>
        <taxon>Pleosporomycetidae</taxon>
        <taxon>Pleosporales</taxon>
        <taxon>Corynesporascaceae</taxon>
        <taxon>Corynespora</taxon>
    </lineage>
</organism>
<feature type="compositionally biased region" description="Basic and acidic residues" evidence="1">
    <location>
        <begin position="40"/>
        <end position="58"/>
    </location>
</feature>
<accession>A0A2T2N6B5</accession>
<evidence type="ECO:0000256" key="1">
    <source>
        <dbReference type="SAM" id="MobiDB-lite"/>
    </source>
</evidence>
<protein>
    <submittedName>
        <fullName evidence="2">Uncharacterized protein</fullName>
    </submittedName>
</protein>
<keyword evidence="3" id="KW-1185">Reference proteome</keyword>
<evidence type="ECO:0000313" key="2">
    <source>
        <dbReference type="EMBL" id="PSN60920.1"/>
    </source>
</evidence>